<keyword evidence="3" id="KW-1185">Reference proteome</keyword>
<dbReference type="Proteomes" id="UP001168972">
    <property type="component" value="Unassembled WGS sequence"/>
</dbReference>
<evidence type="ECO:0000256" key="1">
    <source>
        <dbReference type="SAM" id="MobiDB-lite"/>
    </source>
</evidence>
<evidence type="ECO:0000313" key="2">
    <source>
        <dbReference type="EMBL" id="KAK0168373.1"/>
    </source>
</evidence>
<name>A0AA39FF73_MICHY</name>
<reference evidence="2" key="2">
    <citation type="submission" date="2023-03" db="EMBL/GenBank/DDBJ databases">
        <authorList>
            <person name="Inwood S.N."/>
            <person name="Skelly J.G."/>
            <person name="Guhlin J."/>
            <person name="Harrop T.W.R."/>
            <person name="Goldson S.G."/>
            <person name="Dearden P.K."/>
        </authorList>
    </citation>
    <scope>NUCLEOTIDE SEQUENCE</scope>
    <source>
        <strain evidence="2">Lincoln</strain>
        <tissue evidence="2">Whole body</tissue>
    </source>
</reference>
<comment type="caution">
    <text evidence="2">The sequence shown here is derived from an EMBL/GenBank/DDBJ whole genome shotgun (WGS) entry which is preliminary data.</text>
</comment>
<gene>
    <name evidence="2" type="ORF">PV327_002181</name>
</gene>
<feature type="compositionally biased region" description="Polar residues" evidence="1">
    <location>
        <begin position="188"/>
        <end position="216"/>
    </location>
</feature>
<organism evidence="2 3">
    <name type="scientific">Microctonus hyperodae</name>
    <name type="common">Parasitoid wasp</name>
    <dbReference type="NCBI Taxonomy" id="165561"/>
    <lineage>
        <taxon>Eukaryota</taxon>
        <taxon>Metazoa</taxon>
        <taxon>Ecdysozoa</taxon>
        <taxon>Arthropoda</taxon>
        <taxon>Hexapoda</taxon>
        <taxon>Insecta</taxon>
        <taxon>Pterygota</taxon>
        <taxon>Neoptera</taxon>
        <taxon>Endopterygota</taxon>
        <taxon>Hymenoptera</taxon>
        <taxon>Apocrita</taxon>
        <taxon>Ichneumonoidea</taxon>
        <taxon>Braconidae</taxon>
        <taxon>Euphorinae</taxon>
        <taxon>Microctonus</taxon>
    </lineage>
</organism>
<reference evidence="2" key="1">
    <citation type="journal article" date="2023" name="bioRxiv">
        <title>Scaffold-level genome assemblies of two parasitoid biocontrol wasps reveal the parthenogenesis mechanism and an associated novel virus.</title>
        <authorList>
            <person name="Inwood S."/>
            <person name="Skelly J."/>
            <person name="Guhlin J."/>
            <person name="Harrop T."/>
            <person name="Goldson S."/>
            <person name="Dearden P."/>
        </authorList>
    </citation>
    <scope>NUCLEOTIDE SEQUENCE</scope>
    <source>
        <strain evidence="2">Lincoln</strain>
        <tissue evidence="2">Whole body</tissue>
    </source>
</reference>
<sequence>MAPTICLIDYPIVGSDASSSSTRTRHRPCQDGFISKRQRLTLKKHFPKIAEGIHTPVSSLPTSPSICEADTPSHPMLQEANLPDDPVAPRTLSLNRRKELMDIVIRTLALVRRNYILQVRLDSLRLEANNFFHSMLNNEEKKECQKNHDKTTCDDSSNLVVLSTNKNKDKIKEQSINDFDTPGKNLSHKSPLTNRVSSTSISSTNDHINNLNSCSQ</sequence>
<proteinExistence type="predicted"/>
<dbReference type="EMBL" id="JAQQBR010001831">
    <property type="protein sequence ID" value="KAK0168373.1"/>
    <property type="molecule type" value="Genomic_DNA"/>
</dbReference>
<accession>A0AA39FF73</accession>
<feature type="region of interest" description="Disordered" evidence="1">
    <location>
        <begin position="177"/>
        <end position="216"/>
    </location>
</feature>
<protein>
    <submittedName>
        <fullName evidence="2">Uncharacterized protein</fullName>
    </submittedName>
</protein>
<dbReference type="AlphaFoldDB" id="A0AA39FF73"/>
<evidence type="ECO:0000313" key="3">
    <source>
        <dbReference type="Proteomes" id="UP001168972"/>
    </source>
</evidence>